<protein>
    <submittedName>
        <fullName evidence="2">Uncharacterized protein</fullName>
    </submittedName>
</protein>
<dbReference type="AlphaFoldDB" id="A0A914D882"/>
<dbReference type="Proteomes" id="UP000887540">
    <property type="component" value="Unplaced"/>
</dbReference>
<sequence length="76" mass="8351">MIVPSSSIRSNTPYGYHTNIARASSTTSRSIWCSTGKGLKIKRSSIKPSTDGVCRAHRFNAYKSDPISNDAGLRYK</sequence>
<evidence type="ECO:0000313" key="2">
    <source>
        <dbReference type="WBParaSite" id="ACRNAN_scaffold19473.g16573.t1"/>
    </source>
</evidence>
<reference evidence="2" key="1">
    <citation type="submission" date="2022-11" db="UniProtKB">
        <authorList>
            <consortium name="WormBaseParasite"/>
        </authorList>
    </citation>
    <scope>IDENTIFICATION</scope>
</reference>
<keyword evidence="1" id="KW-1185">Reference proteome</keyword>
<organism evidence="1 2">
    <name type="scientific">Acrobeloides nanus</name>
    <dbReference type="NCBI Taxonomy" id="290746"/>
    <lineage>
        <taxon>Eukaryota</taxon>
        <taxon>Metazoa</taxon>
        <taxon>Ecdysozoa</taxon>
        <taxon>Nematoda</taxon>
        <taxon>Chromadorea</taxon>
        <taxon>Rhabditida</taxon>
        <taxon>Tylenchina</taxon>
        <taxon>Cephalobomorpha</taxon>
        <taxon>Cephaloboidea</taxon>
        <taxon>Cephalobidae</taxon>
        <taxon>Acrobeloides</taxon>
    </lineage>
</organism>
<name>A0A914D882_9BILA</name>
<accession>A0A914D882</accession>
<evidence type="ECO:0000313" key="1">
    <source>
        <dbReference type="Proteomes" id="UP000887540"/>
    </source>
</evidence>
<dbReference type="WBParaSite" id="ACRNAN_scaffold19473.g16573.t1">
    <property type="protein sequence ID" value="ACRNAN_scaffold19473.g16573.t1"/>
    <property type="gene ID" value="ACRNAN_scaffold19473.g16573"/>
</dbReference>
<proteinExistence type="predicted"/>